<dbReference type="GO" id="GO:0016829">
    <property type="term" value="F:lyase activity"/>
    <property type="evidence" value="ECO:0007669"/>
    <property type="project" value="UniProtKB-KW"/>
</dbReference>
<accession>A0ABT8N8T8</accession>
<organism evidence="5 6">
    <name type="scientific">Planococcus shenhongbingii</name>
    <dbReference type="NCBI Taxonomy" id="3058398"/>
    <lineage>
        <taxon>Bacteria</taxon>
        <taxon>Bacillati</taxon>
        <taxon>Bacillota</taxon>
        <taxon>Bacilli</taxon>
        <taxon>Bacillales</taxon>
        <taxon>Caryophanaceae</taxon>
        <taxon>Planococcus</taxon>
    </lineage>
</organism>
<keyword evidence="6" id="KW-1185">Reference proteome</keyword>
<sequence length="332" mass="36693">MHNIPKRLNLANLPTKIEKLHRLSEKLGGPNIYVKRDDQTGTEVAGNKIRKLEYTLHEAISQGADTLITCGGIQSNHCRTTAAAAAKLGLKTKLVLRGQQPAAPDGNLLLDVLFGADIHWVTPEEYRNRRNDIMTGLKEELAQQERHAYIIPEGASNGIGAFGYYSAMEEIIQQEKEMGVQFDAVVMAVGSGGTYAGLLLAQKIFKTSHEIIGFNVSNDAEYFHRAIMKVLEDAEKHLESSVEICSKDIRIIDGYVGLGYAIGRPEERAFIKELAMLEGIVLDPVYTGKGFYGLTEEIKKGRLEHLNNILFIHTGGLYGIFPQGKEFANLLP</sequence>
<keyword evidence="5" id="KW-0456">Lyase</keyword>
<dbReference type="NCBIfam" id="TIGR01275">
    <property type="entry name" value="ACC_deam_rel"/>
    <property type="match status" value="1"/>
</dbReference>
<dbReference type="SUPFAM" id="SSF53686">
    <property type="entry name" value="Tryptophan synthase beta subunit-like PLP-dependent enzymes"/>
    <property type="match status" value="1"/>
</dbReference>
<dbReference type="Gene3D" id="3.40.50.1100">
    <property type="match status" value="2"/>
</dbReference>
<dbReference type="Proteomes" id="UP001172142">
    <property type="component" value="Unassembled WGS sequence"/>
</dbReference>
<dbReference type="InterPro" id="IPR005966">
    <property type="entry name" value="D-Cys_desShydrase"/>
</dbReference>
<protein>
    <submittedName>
        <fullName evidence="5">D-cysteine desulfhydrase family protein</fullName>
        <ecNumber evidence="5">4.4.1.-</ecNumber>
    </submittedName>
</protein>
<evidence type="ECO:0000313" key="6">
    <source>
        <dbReference type="Proteomes" id="UP001172142"/>
    </source>
</evidence>
<evidence type="ECO:0000259" key="4">
    <source>
        <dbReference type="Pfam" id="PF00291"/>
    </source>
</evidence>
<evidence type="ECO:0000256" key="2">
    <source>
        <dbReference type="ARBA" id="ARBA00008639"/>
    </source>
</evidence>
<gene>
    <name evidence="5" type="ORF">QWY13_01325</name>
</gene>
<proteinExistence type="inferred from homology"/>
<dbReference type="InterPro" id="IPR001926">
    <property type="entry name" value="TrpB-like_PALP"/>
</dbReference>
<keyword evidence="3" id="KW-0663">Pyridoxal phosphate</keyword>
<evidence type="ECO:0000256" key="3">
    <source>
        <dbReference type="ARBA" id="ARBA00022898"/>
    </source>
</evidence>
<dbReference type="PANTHER" id="PTHR43780">
    <property type="entry name" value="1-AMINOCYCLOPROPANE-1-CARBOXYLATE DEAMINASE-RELATED"/>
    <property type="match status" value="1"/>
</dbReference>
<feature type="domain" description="Tryptophan synthase beta chain-like PALP" evidence="4">
    <location>
        <begin position="10"/>
        <end position="315"/>
    </location>
</feature>
<comment type="similarity">
    <text evidence="2">Belongs to the ACC deaminase/D-cysteine desulfhydrase family.</text>
</comment>
<evidence type="ECO:0000256" key="1">
    <source>
        <dbReference type="ARBA" id="ARBA00001933"/>
    </source>
</evidence>
<evidence type="ECO:0000313" key="5">
    <source>
        <dbReference type="EMBL" id="MDN7244114.1"/>
    </source>
</evidence>
<dbReference type="PIRSF" id="PIRSF006278">
    <property type="entry name" value="ACCD_DCysDesulf"/>
    <property type="match status" value="1"/>
</dbReference>
<dbReference type="InterPro" id="IPR027278">
    <property type="entry name" value="ACCD_DCysDesulf"/>
</dbReference>
<dbReference type="EC" id="4.4.1.-" evidence="5"/>
<dbReference type="InterPro" id="IPR036052">
    <property type="entry name" value="TrpB-like_PALP_sf"/>
</dbReference>
<comment type="cofactor">
    <cofactor evidence="1">
        <name>pyridoxal 5'-phosphate</name>
        <dbReference type="ChEBI" id="CHEBI:597326"/>
    </cofactor>
</comment>
<dbReference type="EMBL" id="JAUJWU010000001">
    <property type="protein sequence ID" value="MDN7244114.1"/>
    <property type="molecule type" value="Genomic_DNA"/>
</dbReference>
<comment type="caution">
    <text evidence="5">The sequence shown here is derived from an EMBL/GenBank/DDBJ whole genome shotgun (WGS) entry which is preliminary data.</text>
</comment>
<dbReference type="PANTHER" id="PTHR43780:SF2">
    <property type="entry name" value="1-AMINOCYCLOPROPANE-1-CARBOXYLATE DEAMINASE-RELATED"/>
    <property type="match status" value="1"/>
</dbReference>
<reference evidence="5 6" key="1">
    <citation type="submission" date="2023-07" db="EMBL/GenBank/DDBJ databases">
        <title>Novel species in genus Planococcus.</title>
        <authorList>
            <person name="Ning S."/>
        </authorList>
    </citation>
    <scope>NUCLEOTIDE SEQUENCE [LARGE SCALE GENOMIC DNA]</scope>
    <source>
        <strain evidence="5 6">N017</strain>
    </source>
</reference>
<dbReference type="Pfam" id="PF00291">
    <property type="entry name" value="PALP"/>
    <property type="match status" value="1"/>
</dbReference>
<dbReference type="RefSeq" id="WP_301854647.1">
    <property type="nucleotide sequence ID" value="NZ_JAUJWU010000001.1"/>
</dbReference>
<name>A0ABT8N8T8_9BACL</name>